<accession>A0A919VA86</accession>
<comment type="caution">
    <text evidence="1">The sequence shown here is derived from an EMBL/GenBank/DDBJ whole genome shotgun (WGS) entry which is preliminary data.</text>
</comment>
<keyword evidence="2" id="KW-1185">Reference proteome</keyword>
<name>A0A919VA86_9ACTN</name>
<reference evidence="1" key="1">
    <citation type="submission" date="2021-01" db="EMBL/GenBank/DDBJ databases">
        <title>Whole genome shotgun sequence of Sinosporangium siamense NBRC 109515.</title>
        <authorList>
            <person name="Komaki H."/>
            <person name="Tamura T."/>
        </authorList>
    </citation>
    <scope>NUCLEOTIDE SEQUENCE</scope>
    <source>
        <strain evidence="1">NBRC 109515</strain>
    </source>
</reference>
<dbReference type="RefSeq" id="WP_204030231.1">
    <property type="nucleotide sequence ID" value="NZ_BOOW01000034.1"/>
</dbReference>
<gene>
    <name evidence="1" type="ORF">Ssi02_53780</name>
</gene>
<dbReference type="AlphaFoldDB" id="A0A919VA86"/>
<proteinExistence type="predicted"/>
<dbReference type="Proteomes" id="UP000606172">
    <property type="component" value="Unassembled WGS sequence"/>
</dbReference>
<organism evidence="1 2">
    <name type="scientific">Sinosporangium siamense</name>
    <dbReference type="NCBI Taxonomy" id="1367973"/>
    <lineage>
        <taxon>Bacteria</taxon>
        <taxon>Bacillati</taxon>
        <taxon>Actinomycetota</taxon>
        <taxon>Actinomycetes</taxon>
        <taxon>Streptosporangiales</taxon>
        <taxon>Streptosporangiaceae</taxon>
        <taxon>Sinosporangium</taxon>
    </lineage>
</organism>
<evidence type="ECO:0000313" key="2">
    <source>
        <dbReference type="Proteomes" id="UP000606172"/>
    </source>
</evidence>
<dbReference type="EMBL" id="BOOW01000034">
    <property type="protein sequence ID" value="GII95147.1"/>
    <property type="molecule type" value="Genomic_DNA"/>
</dbReference>
<evidence type="ECO:0000313" key="1">
    <source>
        <dbReference type="EMBL" id="GII95147.1"/>
    </source>
</evidence>
<protein>
    <submittedName>
        <fullName evidence="1">Uncharacterized protein</fullName>
    </submittedName>
</protein>
<sequence>MTRYGGPAVLTAERWAVDAEVRLRIEQASAASQYGEAREWVIARTEQTCRACPSQWYAWTAEDEYLHLHYRRGVGTVERHPGPDVAPWDKGRLIARWDDGTSGRQIGLSDFLAAAGLTTASPLHVYGIDSC</sequence>